<name>A0ABV6K1P1_9LACO</name>
<comment type="caution">
    <text evidence="2">The sequence shown here is derived from an EMBL/GenBank/DDBJ whole genome shotgun (WGS) entry which is preliminary data.</text>
</comment>
<keyword evidence="3" id="KW-1185">Reference proteome</keyword>
<accession>A0ABV6K1P1</accession>
<evidence type="ECO:0000256" key="1">
    <source>
        <dbReference type="SAM" id="SignalP"/>
    </source>
</evidence>
<keyword evidence="1" id="KW-0732">Signal</keyword>
<protein>
    <recommendedName>
        <fullName evidence="4">Extracellular protein</fullName>
    </recommendedName>
</protein>
<organism evidence="2 3">
    <name type="scientific">Lactiplantibacillus plajomi</name>
    <dbReference type="NCBI Taxonomy" id="1457217"/>
    <lineage>
        <taxon>Bacteria</taxon>
        <taxon>Bacillati</taxon>
        <taxon>Bacillota</taxon>
        <taxon>Bacilli</taxon>
        <taxon>Lactobacillales</taxon>
        <taxon>Lactobacillaceae</taxon>
        <taxon>Lactiplantibacillus</taxon>
    </lineage>
</organism>
<gene>
    <name evidence="2" type="ORF">ACFFGS_04600</name>
</gene>
<proteinExistence type="predicted"/>
<evidence type="ECO:0008006" key="4">
    <source>
        <dbReference type="Google" id="ProtNLM"/>
    </source>
</evidence>
<dbReference type="EMBL" id="JBHLUK010000042">
    <property type="protein sequence ID" value="MFC0423403.1"/>
    <property type="molecule type" value="Genomic_DNA"/>
</dbReference>
<feature type="signal peptide" evidence="1">
    <location>
        <begin position="1"/>
        <end position="27"/>
    </location>
</feature>
<feature type="chain" id="PRO_5045651769" description="Extracellular protein" evidence="1">
    <location>
        <begin position="28"/>
        <end position="176"/>
    </location>
</feature>
<reference evidence="2 3" key="1">
    <citation type="submission" date="2024-09" db="EMBL/GenBank/DDBJ databases">
        <authorList>
            <person name="Sun Q."/>
            <person name="Mori K."/>
        </authorList>
    </citation>
    <scope>NUCLEOTIDE SEQUENCE [LARGE SCALE GENOMIC DNA]</scope>
    <source>
        <strain evidence="2 3">TBRC 4575</strain>
    </source>
</reference>
<dbReference type="Proteomes" id="UP001589855">
    <property type="component" value="Unassembled WGS sequence"/>
</dbReference>
<evidence type="ECO:0000313" key="3">
    <source>
        <dbReference type="Proteomes" id="UP001589855"/>
    </source>
</evidence>
<dbReference type="RefSeq" id="WP_137646233.1">
    <property type="nucleotide sequence ID" value="NZ_BAABRM010000058.1"/>
</dbReference>
<sequence length="176" mass="18893">MSSKIISLSLAALLGISLTLPALNVQASDVSGNDSSVQTVKANDNDDATYYISNREIFDAMQKQGVDVQSILSPEEYQSALNQDMLRQGSNWLHKYTYKGHSRITVGVNSAIVKLMKYGGQGGVYAIQALLAARGMPMDPGAAAGIHGTLASINASKGHWWHIDLKTHKVVAHGNQ</sequence>
<evidence type="ECO:0000313" key="2">
    <source>
        <dbReference type="EMBL" id="MFC0423403.1"/>
    </source>
</evidence>